<organism evidence="2 3">
    <name type="scientific">Sulfidibacter corallicola</name>
    <dbReference type="NCBI Taxonomy" id="2818388"/>
    <lineage>
        <taxon>Bacteria</taxon>
        <taxon>Pseudomonadati</taxon>
        <taxon>Acidobacteriota</taxon>
        <taxon>Holophagae</taxon>
        <taxon>Acanthopleuribacterales</taxon>
        <taxon>Acanthopleuribacteraceae</taxon>
        <taxon>Sulfidibacter</taxon>
    </lineage>
</organism>
<proteinExistence type="predicted"/>
<evidence type="ECO:0000259" key="1">
    <source>
        <dbReference type="Pfam" id="PF07638"/>
    </source>
</evidence>
<keyword evidence="3" id="KW-1185">Reference proteome</keyword>
<dbReference type="InterPro" id="IPR013324">
    <property type="entry name" value="RNA_pol_sigma_r3/r4-like"/>
</dbReference>
<name>A0A8A4TW42_SULCO</name>
<protein>
    <recommendedName>
        <fullName evidence="1">RNA polymerase sigma-70 ECF-like HTH domain-containing protein</fullName>
    </recommendedName>
</protein>
<dbReference type="AlphaFoldDB" id="A0A8A4TW42"/>
<dbReference type="EMBL" id="CP071793">
    <property type="protein sequence ID" value="QTD50745.1"/>
    <property type="molecule type" value="Genomic_DNA"/>
</dbReference>
<accession>A0A8A4TW42</accession>
<reference evidence="2" key="1">
    <citation type="submission" date="2021-03" db="EMBL/GenBank/DDBJ databases">
        <title>Acanthopleuribacteraceae sp. M133.</title>
        <authorList>
            <person name="Wang G."/>
        </authorList>
    </citation>
    <scope>NUCLEOTIDE SEQUENCE</scope>
    <source>
        <strain evidence="2">M133</strain>
    </source>
</reference>
<gene>
    <name evidence="2" type="ORF">J3U87_34605</name>
</gene>
<dbReference type="KEGG" id="scor:J3U87_34605"/>
<dbReference type="InterPro" id="IPR053812">
    <property type="entry name" value="HTH_Sigma70_ECF-like"/>
</dbReference>
<dbReference type="RefSeq" id="WP_237380697.1">
    <property type="nucleotide sequence ID" value="NZ_CP071793.1"/>
</dbReference>
<evidence type="ECO:0000313" key="3">
    <source>
        <dbReference type="Proteomes" id="UP000663929"/>
    </source>
</evidence>
<dbReference type="Pfam" id="PF07638">
    <property type="entry name" value="Sigma70_ECF"/>
    <property type="match status" value="1"/>
</dbReference>
<dbReference type="NCBIfam" id="TIGR02999">
    <property type="entry name" value="Sig-70_X6"/>
    <property type="match status" value="1"/>
</dbReference>
<dbReference type="InterPro" id="IPR011517">
    <property type="entry name" value="RNA_pol_sigma70_ECF-like"/>
</dbReference>
<evidence type="ECO:0000313" key="2">
    <source>
        <dbReference type="EMBL" id="QTD50745.1"/>
    </source>
</evidence>
<feature type="domain" description="RNA polymerase sigma-70 ECF-like HTH" evidence="1">
    <location>
        <begin position="6"/>
        <end position="181"/>
    </location>
</feature>
<dbReference type="InterPro" id="IPR036388">
    <property type="entry name" value="WH-like_DNA-bd_sf"/>
</dbReference>
<dbReference type="Proteomes" id="UP000663929">
    <property type="component" value="Chromosome"/>
</dbReference>
<sequence>MSRSPSSITKLLSRWQENEPGAFEDLIDQVYAELRAIAHNVMSLEKNKPFQTTGLVHEIYADLGTKSGIDWQDRNHFFKIASIAMRRALIHEARRGKALKRDADLVSADETLLFSGCGTAEDWLLFDSLLRELELQDTCMAKIVQLKVFCGYTNQETADSLGISIATVKRRWSFAKAWIYKRSLEPDS</sequence>
<dbReference type="SUPFAM" id="SSF88659">
    <property type="entry name" value="Sigma3 and sigma4 domains of RNA polymerase sigma factors"/>
    <property type="match status" value="1"/>
</dbReference>
<dbReference type="Gene3D" id="1.10.10.10">
    <property type="entry name" value="Winged helix-like DNA-binding domain superfamily/Winged helix DNA-binding domain"/>
    <property type="match status" value="1"/>
</dbReference>